<feature type="region of interest" description="Disordered" evidence="2">
    <location>
        <begin position="1"/>
        <end position="94"/>
    </location>
</feature>
<feature type="coiled-coil region" evidence="1">
    <location>
        <begin position="997"/>
        <end position="1024"/>
    </location>
</feature>
<feature type="compositionally biased region" description="Polar residues" evidence="2">
    <location>
        <begin position="1935"/>
        <end position="1945"/>
    </location>
</feature>
<feature type="compositionally biased region" description="Low complexity" evidence="2">
    <location>
        <begin position="1271"/>
        <end position="1280"/>
    </location>
</feature>
<dbReference type="InterPro" id="IPR031446">
    <property type="entry name" value="PCM1_C"/>
</dbReference>
<dbReference type="GO" id="GO:0071539">
    <property type="term" value="P:protein localization to centrosome"/>
    <property type="evidence" value="ECO:0007669"/>
    <property type="project" value="InterPro"/>
</dbReference>
<feature type="region of interest" description="Disordered" evidence="2">
    <location>
        <begin position="354"/>
        <end position="392"/>
    </location>
</feature>
<feature type="compositionally biased region" description="Polar residues" evidence="2">
    <location>
        <begin position="1159"/>
        <end position="1179"/>
    </location>
</feature>
<dbReference type="Pfam" id="PF15717">
    <property type="entry name" value="PCM1_C"/>
    <property type="match status" value="1"/>
</dbReference>
<dbReference type="CTD" id="5108"/>
<proteinExistence type="predicted"/>
<feature type="region of interest" description="Disordered" evidence="2">
    <location>
        <begin position="921"/>
        <end position="973"/>
    </location>
</feature>
<feature type="compositionally biased region" description="Polar residues" evidence="2">
    <location>
        <begin position="715"/>
        <end position="726"/>
    </location>
</feature>
<feature type="compositionally biased region" description="Acidic residues" evidence="2">
    <location>
        <begin position="532"/>
        <end position="541"/>
    </location>
</feature>
<feature type="coiled-coil region" evidence="1">
    <location>
        <begin position="658"/>
        <end position="688"/>
    </location>
</feature>
<feature type="coiled-coil region" evidence="1">
    <location>
        <begin position="833"/>
        <end position="860"/>
    </location>
</feature>
<feature type="compositionally biased region" description="Low complexity" evidence="2">
    <location>
        <begin position="454"/>
        <end position="470"/>
    </location>
</feature>
<feature type="compositionally biased region" description="Basic and acidic residues" evidence="2">
    <location>
        <begin position="1846"/>
        <end position="1859"/>
    </location>
</feature>
<dbReference type="GO" id="GO:0034451">
    <property type="term" value="C:centriolar satellite"/>
    <property type="evidence" value="ECO:0007669"/>
    <property type="project" value="TreeGrafter"/>
</dbReference>
<evidence type="ECO:0000256" key="1">
    <source>
        <dbReference type="SAM" id="Coils"/>
    </source>
</evidence>
<dbReference type="GO" id="GO:0034454">
    <property type="term" value="P:microtubule anchoring at centrosome"/>
    <property type="evidence" value="ECO:0007669"/>
    <property type="project" value="InterPro"/>
</dbReference>
<dbReference type="PANTHER" id="PTHR14164:SF12">
    <property type="entry name" value="PERICENTRIOLAR MATERIAL 1 PROTEIN"/>
    <property type="match status" value="1"/>
</dbReference>
<feature type="compositionally biased region" description="Polar residues" evidence="2">
    <location>
        <begin position="1860"/>
        <end position="1870"/>
    </location>
</feature>
<feature type="compositionally biased region" description="Basic and acidic residues" evidence="2">
    <location>
        <begin position="43"/>
        <end position="61"/>
    </location>
</feature>
<protein>
    <submittedName>
        <fullName evidence="5">Pericentriolar material 1 protein isoform X13</fullName>
    </submittedName>
</protein>
<feature type="region of interest" description="Disordered" evidence="2">
    <location>
        <begin position="528"/>
        <end position="551"/>
    </location>
</feature>
<feature type="compositionally biased region" description="Basic and acidic residues" evidence="2">
    <location>
        <begin position="1199"/>
        <end position="1208"/>
    </location>
</feature>
<dbReference type="GeneID" id="102977304"/>
<feature type="compositionally biased region" description="Acidic residues" evidence="2">
    <location>
        <begin position="923"/>
        <end position="932"/>
    </location>
</feature>
<dbReference type="GO" id="GO:1905515">
    <property type="term" value="P:non-motile cilium assembly"/>
    <property type="evidence" value="ECO:0007669"/>
    <property type="project" value="TreeGrafter"/>
</dbReference>
<feature type="region of interest" description="Disordered" evidence="2">
    <location>
        <begin position="1734"/>
        <end position="1879"/>
    </location>
</feature>
<dbReference type="InterPro" id="IPR024138">
    <property type="entry name" value="Pericentriolar_Pcm1"/>
</dbReference>
<feature type="region of interest" description="Disordered" evidence="2">
    <location>
        <begin position="1327"/>
        <end position="1350"/>
    </location>
</feature>
<sequence length="2037" mass="229758">MATGGGPFEEGVNGQDLPNWSNEGVDDRLNNMDWGGQQKKANRSSEKNKKKFGVESDKRVTNDISPESSPGVGRRRTKTPHTFPHSRYTTQMSVPEQAELEKLKQRINFSDLDQRSIGSDSQGRATAANNKRQLSENRKPFNFLPMQINTNKSKDAAVNPQKREMIGSAQCKELFASALSNDLLQNCQVSEEDGRGEPAMESSQIVSRLVQIRDYITKASSMREDLVEKNERSANVERLTHLIDHLKEQEKSYMKFLQKILARDPQQEPMEEIENLKKQHDLLKRMLQQQEQLRALQGRQAALLALQHKAEQAIAVMDDSVVTETTGSLSGVSITSELNEELNDLIQRFHNQLRDSQPPAVPDNRRQAESLSLTREVSQSRNPSVSEHLPDEKVQLFSKMRVLQEKKQKMDKLLGELHTLRDEHLNNSSFVPSSASAQRSVDQRGTAAAPPAPAGLAPAVSGDSSSLTSSVPHPAASLVSQNQSENEGHPNPAEKLQKLNEVRKRLNELRELVHYYEQTSDMMTDAVNENTKEEETEESEYDSEHENSEPVTNIRNPQVAATWNEVNSNSNAQCVSNNRDGRSVNSNCEINNRSAANIRALNMPPSLDCRYNREREQGIHTAQGEDDEEEEEEAEDEAVSGASLSSHRSSLVDETPEDAEFEQKINRLMAAKQKLRQLQDLVALVQDDDTADQGVISANTSNLDDFYPAEEDTKQNANNTRGNTSKTQKDAGVNEKAREKFYEAKLQQQQRELKQLQEERKKLIEIQEKIQALQKACPDLQLSATSAGNCPTKKYMTAVTSTPTVNENEASTSKSAFEPDDSSVVDNELWSEMRRHEILREELRQRRKQLEALMAEHQRRQGLAETTSPVAVSLRSDGSENLCTPQQSRTEKTMATWGGSTQGALDEEGDEDGYLSEAIVRTDEEEEEEEQDASSNDNFSMYPPNSANHNPYNVKETKNRWKNNRPFSADGNYRPLARTRQQNISMQRQENLRWVSELSYVEEKEQWQEQINQLKKQLDFSVNICQTLMQDQQTLSCLLQTLLTGPYSVMPSNVASPQVHLIMHQLNQCYTQLTWQQNNVQRLKQMLNELMRQQNHPEKPGSKERVSNASHPPSPSLFCPFTFPAQPVNLFNLPGFTNFSSFAPGMNFSPLFPSNFGDFSQNMSTPTEQQQPLAQNPSGKTEYMAFPKPFESSSSVGAEKQRNPKQPEEEVENRTPWLYDQEGEVEKPFLKTGCAVSVEKTRNSNRKNQLDTSRRRRQFDEESLESFSSMPDPVDPTTVTKTFKSRKASAQASLASKDKTPKSKSKKRHSTQLKSRVKNIGYESASMSSTCEPCKSRNRHSAQTEEPVQAKVFSRKKHEQLEKVIRYSRSTEISSETGSDFSMFEALRDTIYSEVATLISQNESRPHFLIELFHELQLLNTDYLRQRALYALQDIVSRHISENHEQEGENIKSVNSGTWIASNSELTPSESLATTDDETFEKNFERETHKISEQNDADNASVMSVSSNFEPFATDDLGNTVIHLDQALARMREYERMKTEAESNTNVRCTCRIIEDEDGAAAPTTVDSLEAETPIIENHSSQQPVSEVSTVPCPRIDTQQLDRQIKAIMKEVIPFLKERMDEVCSSQLLTSVRRMVLTLTQQNDESKEFVKFFHKQLGSILQDSLAKFAGRKLKDCGEDLLVEISEVLFNELAFFKLMQDLDNNSITVKQRCKRKIEAAGVIQSYAKEAIRILEGDHGSPAGEIDDEDKDKDETETVKQTQTSEVYDGDRPKNVSSDVSDQEEDEESEECPVSINLSKAETQALTNYGSGEDENEDEEIEEFEEGPVDVQTSLQANTETTEENEHDDQVPQHDFEKSVESKNVPSEQEPATNKDDQDGTLVKPCYLNILENEQPLNSTVQKDAITTIDSSNQPNALPLPLTEIETLVPRVKEVKSAQQTPESSLAGSPDTESPVLVNDYEAESGNISQKSDEDDFVKVEDLPLKLTIYSEADLRKKMVEEEQRNHLSGEILCEMQTEELAGNSQTLKEPETVGAQST</sequence>
<dbReference type="GO" id="GO:0036064">
    <property type="term" value="C:ciliary basal body"/>
    <property type="evidence" value="ECO:0007669"/>
    <property type="project" value="TreeGrafter"/>
</dbReference>
<feature type="region of interest" description="Disordered" evidence="2">
    <location>
        <begin position="873"/>
        <end position="892"/>
    </location>
</feature>
<accession>A0A2Y9TBU2</accession>
<feature type="compositionally biased region" description="Polar residues" evidence="2">
    <location>
        <begin position="116"/>
        <end position="132"/>
    </location>
</feature>
<organism evidence="4 5">
    <name type="scientific">Physeter macrocephalus</name>
    <name type="common">Sperm whale</name>
    <name type="synonym">Physeter catodon</name>
    <dbReference type="NCBI Taxonomy" id="9755"/>
    <lineage>
        <taxon>Eukaryota</taxon>
        <taxon>Metazoa</taxon>
        <taxon>Chordata</taxon>
        <taxon>Craniata</taxon>
        <taxon>Vertebrata</taxon>
        <taxon>Euteleostomi</taxon>
        <taxon>Mammalia</taxon>
        <taxon>Eutheria</taxon>
        <taxon>Laurasiatheria</taxon>
        <taxon>Artiodactyla</taxon>
        <taxon>Whippomorpha</taxon>
        <taxon>Cetacea</taxon>
        <taxon>Odontoceti</taxon>
        <taxon>Physeteridae</taxon>
        <taxon>Physeter</taxon>
    </lineage>
</organism>
<feature type="compositionally biased region" description="Polar residues" evidence="2">
    <location>
        <begin position="879"/>
        <end position="888"/>
    </location>
</feature>
<feature type="region of interest" description="Disordered" evidence="2">
    <location>
        <begin position="111"/>
        <end position="139"/>
    </location>
</feature>
<gene>
    <name evidence="5" type="primary">PCM1</name>
</gene>
<feature type="domain" description="Pericentriolar material 1 protein C-terminal" evidence="3">
    <location>
        <begin position="1378"/>
        <end position="2010"/>
    </location>
</feature>
<keyword evidence="1" id="KW-0175">Coiled coil</keyword>
<feature type="region of interest" description="Disordered" evidence="2">
    <location>
        <begin position="1159"/>
        <end position="1222"/>
    </location>
</feature>
<feature type="compositionally biased region" description="Basic residues" evidence="2">
    <location>
        <begin position="1302"/>
        <end position="1315"/>
    </location>
</feature>
<feature type="region of interest" description="Disordered" evidence="2">
    <location>
        <begin position="1932"/>
        <end position="1954"/>
    </location>
</feature>
<feature type="compositionally biased region" description="Low complexity" evidence="2">
    <location>
        <begin position="640"/>
        <end position="649"/>
    </location>
</feature>
<keyword evidence="4" id="KW-1185">Reference proteome</keyword>
<evidence type="ECO:0000313" key="4">
    <source>
        <dbReference type="Proteomes" id="UP000248484"/>
    </source>
</evidence>
<feature type="region of interest" description="Disordered" evidence="2">
    <location>
        <begin position="425"/>
        <end position="497"/>
    </location>
</feature>
<feature type="region of interest" description="Disordered" evidence="2">
    <location>
        <begin position="1240"/>
        <end position="1315"/>
    </location>
</feature>
<dbReference type="RefSeq" id="XP_023987167.1">
    <property type="nucleotide sequence ID" value="XM_024131399.3"/>
</dbReference>
<reference evidence="5" key="1">
    <citation type="submission" date="2025-08" db="UniProtKB">
        <authorList>
            <consortium name="RefSeq"/>
        </authorList>
    </citation>
    <scope>IDENTIFICATION</scope>
    <source>
        <tissue evidence="5">Muscle</tissue>
    </source>
</reference>
<dbReference type="PANTHER" id="PTHR14164">
    <property type="entry name" value="PERICENTRIOLAR MATERIAL 1-RELATED"/>
    <property type="match status" value="1"/>
</dbReference>
<feature type="compositionally biased region" description="Polar residues" evidence="2">
    <location>
        <begin position="933"/>
        <end position="951"/>
    </location>
</feature>
<evidence type="ECO:0000259" key="3">
    <source>
        <dbReference type="Pfam" id="PF15717"/>
    </source>
</evidence>
<name>A0A2Y9TBU2_PHYMC</name>
<feature type="compositionally biased region" description="Polar residues" evidence="2">
    <location>
        <begin position="369"/>
        <end position="385"/>
    </location>
</feature>
<feature type="compositionally biased region" description="Polar residues" evidence="2">
    <location>
        <begin position="1794"/>
        <end position="1808"/>
    </location>
</feature>
<feature type="compositionally biased region" description="Polar residues" evidence="2">
    <location>
        <begin position="426"/>
        <end position="440"/>
    </location>
</feature>
<dbReference type="Proteomes" id="UP000248484">
    <property type="component" value="Chromosome 20"/>
</dbReference>
<feature type="coiled-coil region" evidence="1">
    <location>
        <begin position="739"/>
        <end position="776"/>
    </location>
</feature>
<feature type="compositionally biased region" description="Acidic residues" evidence="2">
    <location>
        <begin position="1810"/>
        <end position="1826"/>
    </location>
</feature>
<evidence type="ECO:0000256" key="2">
    <source>
        <dbReference type="SAM" id="MobiDB-lite"/>
    </source>
</evidence>
<feature type="compositionally biased region" description="Acidic residues" evidence="2">
    <location>
        <begin position="1779"/>
        <end position="1789"/>
    </location>
</feature>
<feature type="region of interest" description="Disordered" evidence="2">
    <location>
        <begin position="702"/>
        <end position="734"/>
    </location>
</feature>
<feature type="compositionally biased region" description="Acidic residues" evidence="2">
    <location>
        <begin position="624"/>
        <end position="638"/>
    </location>
</feature>
<feature type="region of interest" description="Disordered" evidence="2">
    <location>
        <begin position="620"/>
        <end position="658"/>
    </location>
</feature>
<evidence type="ECO:0000313" key="5">
    <source>
        <dbReference type="RefSeq" id="XP_023987167.1"/>
    </source>
</evidence>